<evidence type="ECO:0000313" key="2">
    <source>
        <dbReference type="EMBL" id="KKN77160.1"/>
    </source>
</evidence>
<dbReference type="AlphaFoldDB" id="A0A0F9T7G9"/>
<name>A0A0F9T7G9_9ZZZZ</name>
<comment type="caution">
    <text evidence="2">The sequence shown here is derived from an EMBL/GenBank/DDBJ whole genome shotgun (WGS) entry which is preliminary data.</text>
</comment>
<sequence>MKSRLLFYIAILFIFILIIWIAIMNSNTNDLAPGTREGIEKGKRATQELKDEVYTRDDGEYIEPIEYTGLMGFISGKRFTLVISIVLFTMFVAIFGRWRSLLYNE</sequence>
<keyword evidence="1" id="KW-1133">Transmembrane helix</keyword>
<keyword evidence="1" id="KW-0812">Transmembrane</keyword>
<feature type="transmembrane region" description="Helical" evidence="1">
    <location>
        <begin position="79"/>
        <end position="98"/>
    </location>
</feature>
<feature type="transmembrane region" description="Helical" evidence="1">
    <location>
        <begin position="5"/>
        <end position="23"/>
    </location>
</feature>
<protein>
    <submittedName>
        <fullName evidence="2">Uncharacterized protein</fullName>
    </submittedName>
</protein>
<gene>
    <name evidence="2" type="ORF">LCGC14_0363570</name>
</gene>
<keyword evidence="1" id="KW-0472">Membrane</keyword>
<reference evidence="2" key="1">
    <citation type="journal article" date="2015" name="Nature">
        <title>Complex archaea that bridge the gap between prokaryotes and eukaryotes.</title>
        <authorList>
            <person name="Spang A."/>
            <person name="Saw J.H."/>
            <person name="Jorgensen S.L."/>
            <person name="Zaremba-Niedzwiedzka K."/>
            <person name="Martijn J."/>
            <person name="Lind A.E."/>
            <person name="van Eijk R."/>
            <person name="Schleper C."/>
            <person name="Guy L."/>
            <person name="Ettema T.J."/>
        </authorList>
    </citation>
    <scope>NUCLEOTIDE SEQUENCE</scope>
</reference>
<dbReference type="EMBL" id="LAZR01000284">
    <property type="protein sequence ID" value="KKN77160.1"/>
    <property type="molecule type" value="Genomic_DNA"/>
</dbReference>
<proteinExistence type="predicted"/>
<accession>A0A0F9T7G9</accession>
<evidence type="ECO:0000256" key="1">
    <source>
        <dbReference type="SAM" id="Phobius"/>
    </source>
</evidence>
<organism evidence="2">
    <name type="scientific">marine sediment metagenome</name>
    <dbReference type="NCBI Taxonomy" id="412755"/>
    <lineage>
        <taxon>unclassified sequences</taxon>
        <taxon>metagenomes</taxon>
        <taxon>ecological metagenomes</taxon>
    </lineage>
</organism>